<name>A0A9Q9ISD4_9ACTN</name>
<dbReference type="RefSeq" id="WP_052387461.1">
    <property type="nucleotide sequence ID" value="NZ_CP073767.1"/>
</dbReference>
<dbReference type="AlphaFoldDB" id="A0A9Q9ISD4"/>
<dbReference type="Pfam" id="PF01813">
    <property type="entry name" value="ATP-synt_D"/>
    <property type="match status" value="1"/>
</dbReference>
<dbReference type="InterPro" id="IPR002699">
    <property type="entry name" value="V_ATPase_D"/>
</dbReference>
<dbReference type="EMBL" id="CP073767">
    <property type="protein sequence ID" value="UWZ58504.1"/>
    <property type="molecule type" value="Genomic_DNA"/>
</dbReference>
<sequence length="206" mass="22142">MGRSGLLWLRHRLEVTRHGSGVLRRKLTLLAAEHDRLRRRRAEAARDWAAADAAARGRLERAMLLDGLEAIEGATEVPLAEVRVPWTAVMGVRCPGEPSVMIPQRPTQLPAPGGAALSQAETAYRAAALAAVRYSAADAALAAVEGEMAATRRRVRALDRHWIPALETALAARTLQLAELEAADLTRRRGSTRPAAPPGHTGPSDP</sequence>
<evidence type="ECO:0000256" key="3">
    <source>
        <dbReference type="ARBA" id="ARBA00023065"/>
    </source>
</evidence>
<evidence type="ECO:0000256" key="1">
    <source>
        <dbReference type="ARBA" id="ARBA00005850"/>
    </source>
</evidence>
<dbReference type="KEGG" id="daur:Daura_21395"/>
<keyword evidence="6" id="KW-1185">Reference proteome</keyword>
<evidence type="ECO:0000256" key="4">
    <source>
        <dbReference type="SAM" id="MobiDB-lite"/>
    </source>
</evidence>
<gene>
    <name evidence="5" type="ORF">Daura_21395</name>
</gene>
<organism evidence="5 6">
    <name type="scientific">Dactylosporangium aurantiacum</name>
    <dbReference type="NCBI Taxonomy" id="35754"/>
    <lineage>
        <taxon>Bacteria</taxon>
        <taxon>Bacillati</taxon>
        <taxon>Actinomycetota</taxon>
        <taxon>Actinomycetes</taxon>
        <taxon>Micromonosporales</taxon>
        <taxon>Micromonosporaceae</taxon>
        <taxon>Dactylosporangium</taxon>
    </lineage>
</organism>
<evidence type="ECO:0008006" key="7">
    <source>
        <dbReference type="Google" id="ProtNLM"/>
    </source>
</evidence>
<evidence type="ECO:0000313" key="6">
    <source>
        <dbReference type="Proteomes" id="UP001058003"/>
    </source>
</evidence>
<dbReference type="Proteomes" id="UP001058003">
    <property type="component" value="Chromosome"/>
</dbReference>
<evidence type="ECO:0000313" key="5">
    <source>
        <dbReference type="EMBL" id="UWZ58504.1"/>
    </source>
</evidence>
<protein>
    <recommendedName>
        <fullName evidence="7">V-type ATPase, D subunit</fullName>
    </recommendedName>
</protein>
<dbReference type="Gene3D" id="1.10.287.3240">
    <property type="match status" value="1"/>
</dbReference>
<accession>A0A9Q9ISD4</accession>
<comment type="similarity">
    <text evidence="1">Belongs to the V-ATPase D subunit family.</text>
</comment>
<reference evidence="5" key="1">
    <citation type="submission" date="2021-04" db="EMBL/GenBank/DDBJ databases">
        <title>Dactylosporangium aurantiacum NRRL B-8018 full assembly.</title>
        <authorList>
            <person name="Hartkoorn R.C."/>
            <person name="Beaudoing E."/>
            <person name="Hot D."/>
        </authorList>
    </citation>
    <scope>NUCLEOTIDE SEQUENCE</scope>
    <source>
        <strain evidence="5">NRRL B-8018</strain>
    </source>
</reference>
<dbReference type="GO" id="GO:0046961">
    <property type="term" value="F:proton-transporting ATPase activity, rotational mechanism"/>
    <property type="evidence" value="ECO:0007669"/>
    <property type="project" value="InterPro"/>
</dbReference>
<proteinExistence type="inferred from homology"/>
<feature type="region of interest" description="Disordered" evidence="4">
    <location>
        <begin position="183"/>
        <end position="206"/>
    </location>
</feature>
<keyword evidence="3" id="KW-0406">Ion transport</keyword>
<keyword evidence="2" id="KW-0813">Transport</keyword>
<evidence type="ECO:0000256" key="2">
    <source>
        <dbReference type="ARBA" id="ARBA00022448"/>
    </source>
</evidence>